<dbReference type="RefSeq" id="WP_159428915.1">
    <property type="nucleotide sequence ID" value="NZ_CALUDV010000015.1"/>
</dbReference>
<proteinExistence type="predicted"/>
<gene>
    <name evidence="3" type="ORF">SAMN04488558_1175</name>
</gene>
<dbReference type="AlphaFoldDB" id="A0A1H9GS01"/>
<accession>A0A1H9GS01</accession>
<dbReference type="InterPro" id="IPR025682">
    <property type="entry name" value="CpXC_dom"/>
</dbReference>
<name>A0A1H9GS01_9LACT</name>
<feature type="compositionally biased region" description="Basic and acidic residues" evidence="1">
    <location>
        <begin position="221"/>
        <end position="231"/>
    </location>
</feature>
<feature type="domain" description="CpXC" evidence="2">
    <location>
        <begin position="7"/>
        <end position="132"/>
    </location>
</feature>
<evidence type="ECO:0000313" key="3">
    <source>
        <dbReference type="EMBL" id="SEQ52768.1"/>
    </source>
</evidence>
<keyword evidence="4" id="KW-1185">Reference proteome</keyword>
<dbReference type="EMBL" id="FOEN01000017">
    <property type="protein sequence ID" value="SEQ52768.1"/>
    <property type="molecule type" value="Genomic_DNA"/>
</dbReference>
<feature type="compositionally biased region" description="Basic residues" evidence="1">
    <location>
        <begin position="235"/>
        <end position="247"/>
    </location>
</feature>
<organism evidence="3 4">
    <name type="scientific">Ignavigranum ruoffiae</name>
    <dbReference type="NCBI Taxonomy" id="89093"/>
    <lineage>
        <taxon>Bacteria</taxon>
        <taxon>Bacillati</taxon>
        <taxon>Bacillota</taxon>
        <taxon>Bacilli</taxon>
        <taxon>Lactobacillales</taxon>
        <taxon>Aerococcaceae</taxon>
        <taxon>Ignavigranum</taxon>
    </lineage>
</organism>
<dbReference type="STRING" id="89093.SAMN04488558_1175"/>
<feature type="region of interest" description="Disordered" evidence="1">
    <location>
        <begin position="221"/>
        <end position="247"/>
    </location>
</feature>
<evidence type="ECO:0000259" key="2">
    <source>
        <dbReference type="Pfam" id="PF14353"/>
    </source>
</evidence>
<sequence>MKQRVTIQCPVCQHEQEKEIWTKIDAQVDPEAKASLLAGEIFNFECEQCGARRQIDSDFLYLDHEKHFIVSLIPNLEERKEAMEEILGQFMRQSSQDLTNYTLRVVRDAPSLVEKVSILDQGLNDIVIEIVKLLTDGIFAKERPEDSVKARYFYLHHGERKLLYITDTDSLIVDFHQSLLDFAEDKYKKAINEDTQGHFIVVDHHWAANLLEKKPGQAVKEYADQQQEKPLTKHQQQRIAKKLKRRK</sequence>
<protein>
    <submittedName>
        <fullName evidence="3">CpXC protein</fullName>
    </submittedName>
</protein>
<evidence type="ECO:0000313" key="4">
    <source>
        <dbReference type="Proteomes" id="UP000198833"/>
    </source>
</evidence>
<dbReference type="OrthoDB" id="9784124at2"/>
<evidence type="ECO:0000256" key="1">
    <source>
        <dbReference type="SAM" id="MobiDB-lite"/>
    </source>
</evidence>
<dbReference type="Pfam" id="PF14353">
    <property type="entry name" value="CpXC"/>
    <property type="match status" value="1"/>
</dbReference>
<reference evidence="3 4" key="1">
    <citation type="submission" date="2016-10" db="EMBL/GenBank/DDBJ databases">
        <authorList>
            <person name="de Groot N.N."/>
        </authorList>
    </citation>
    <scope>NUCLEOTIDE SEQUENCE [LARGE SCALE GENOMIC DNA]</scope>
    <source>
        <strain evidence="3 4">DSM 15695</strain>
    </source>
</reference>
<dbReference type="Proteomes" id="UP000198833">
    <property type="component" value="Unassembled WGS sequence"/>
</dbReference>